<feature type="compositionally biased region" description="Low complexity" evidence="7">
    <location>
        <begin position="509"/>
        <end position="526"/>
    </location>
</feature>
<dbReference type="PANTHER" id="PTHR10878">
    <property type="entry name" value="SEGMENT POLARITY PROTEIN DISHEVELLED"/>
    <property type="match status" value="1"/>
</dbReference>
<dbReference type="AlphaFoldDB" id="A0A8D2HY27"/>
<keyword evidence="3" id="KW-0217">Developmental protein</keyword>
<evidence type="ECO:0000313" key="12">
    <source>
        <dbReference type="Proteomes" id="UP000694417"/>
    </source>
</evidence>
<dbReference type="Pfam" id="PF12316">
    <property type="entry name" value="Dsh_C"/>
    <property type="match status" value="1"/>
</dbReference>
<accession>A0A8D2HY27</accession>
<dbReference type="SUPFAM" id="SSF50156">
    <property type="entry name" value="PDZ domain-like"/>
    <property type="match status" value="1"/>
</dbReference>
<comment type="similarity">
    <text evidence="2">Belongs to the DSH family.</text>
</comment>
<dbReference type="InterPro" id="IPR001158">
    <property type="entry name" value="DIX"/>
</dbReference>
<dbReference type="PROSITE" id="PS50186">
    <property type="entry name" value="DEP"/>
    <property type="match status" value="1"/>
</dbReference>
<feature type="region of interest" description="Disordered" evidence="7">
    <location>
        <begin position="67"/>
        <end position="184"/>
    </location>
</feature>
<dbReference type="PROSITE" id="PS50841">
    <property type="entry name" value="DIX"/>
    <property type="match status" value="1"/>
</dbReference>
<feature type="compositionally biased region" description="Polar residues" evidence="7">
    <location>
        <begin position="146"/>
        <end position="158"/>
    </location>
</feature>
<dbReference type="SUPFAM" id="SSF54236">
    <property type="entry name" value="Ubiquitin-like"/>
    <property type="match status" value="1"/>
</dbReference>
<dbReference type="FunFam" id="1.10.10.10:FF:000040">
    <property type="entry name" value="segment polarity protein dishevelled homolog DVL-3"/>
    <property type="match status" value="1"/>
</dbReference>
<dbReference type="GeneTree" id="ENSGT00950000182903"/>
<dbReference type="GO" id="GO:0005109">
    <property type="term" value="F:frizzled binding"/>
    <property type="evidence" value="ECO:0007669"/>
    <property type="project" value="TreeGrafter"/>
</dbReference>
<dbReference type="RefSeq" id="XP_026246368.1">
    <property type="nucleotide sequence ID" value="XM_026390583.1"/>
</dbReference>
<dbReference type="SMART" id="SM00049">
    <property type="entry name" value="DEP"/>
    <property type="match status" value="1"/>
</dbReference>
<evidence type="ECO:0000256" key="3">
    <source>
        <dbReference type="ARBA" id="ARBA00022473"/>
    </source>
</evidence>
<dbReference type="InterPro" id="IPR015506">
    <property type="entry name" value="Dsh/Dvl-rel"/>
</dbReference>
<keyword evidence="4" id="KW-0963">Cytoplasm</keyword>
<dbReference type="SMART" id="SM00021">
    <property type="entry name" value="DAX"/>
    <property type="match status" value="1"/>
</dbReference>
<dbReference type="InterPro" id="IPR029071">
    <property type="entry name" value="Ubiquitin-like_domsf"/>
</dbReference>
<dbReference type="InterPro" id="IPR001478">
    <property type="entry name" value="PDZ"/>
</dbReference>
<dbReference type="FunFam" id="2.40.240.130:FF:000001">
    <property type="entry name" value="Segment polarity protein dishevelled homolog DVL-1"/>
    <property type="match status" value="1"/>
</dbReference>
<evidence type="ECO:0000256" key="7">
    <source>
        <dbReference type="SAM" id="MobiDB-lite"/>
    </source>
</evidence>
<dbReference type="InterPro" id="IPR000591">
    <property type="entry name" value="DEP_dom"/>
</dbReference>
<dbReference type="FunFam" id="2.30.42.10:FF:000014">
    <property type="entry name" value="Segment polarity protein dishevelled homolog DVL-3"/>
    <property type="match status" value="1"/>
</dbReference>
<feature type="domain" description="PDZ" evidence="8">
    <location>
        <begin position="195"/>
        <end position="267"/>
    </location>
</feature>
<dbReference type="InterPro" id="IPR036390">
    <property type="entry name" value="WH_DNA-bd_sf"/>
</dbReference>
<evidence type="ECO:0000259" key="10">
    <source>
        <dbReference type="PROSITE" id="PS50841"/>
    </source>
</evidence>
<dbReference type="PRINTS" id="PR01762">
    <property type="entry name" value="DISHEVELLED2"/>
</dbReference>
<dbReference type="PROSITE" id="PS50106">
    <property type="entry name" value="PDZ"/>
    <property type="match status" value="1"/>
</dbReference>
<feature type="compositionally biased region" description="Low complexity" evidence="7">
    <location>
        <begin position="542"/>
        <end position="557"/>
    </location>
</feature>
<dbReference type="InterPro" id="IPR036388">
    <property type="entry name" value="WH-like_DNA-bd_sf"/>
</dbReference>
<reference evidence="11" key="1">
    <citation type="submission" date="2025-08" db="UniProtKB">
        <authorList>
            <consortium name="Ensembl"/>
        </authorList>
    </citation>
    <scope>IDENTIFICATION</scope>
</reference>
<evidence type="ECO:0000256" key="6">
    <source>
        <dbReference type="PROSITE-ProRule" id="PRU00069"/>
    </source>
</evidence>
<dbReference type="InterPro" id="IPR038207">
    <property type="entry name" value="DIX_dom_sf"/>
</dbReference>
<dbReference type="Gene3D" id="2.30.42.10">
    <property type="match status" value="1"/>
</dbReference>
<feature type="compositionally biased region" description="Basic and acidic residues" evidence="7">
    <location>
        <begin position="87"/>
        <end position="99"/>
    </location>
</feature>
<dbReference type="InterPro" id="IPR003351">
    <property type="entry name" value="Dishevelled_protein_dom"/>
</dbReference>
<sequence>MAGCSTGGVGAGETKVIYHLDEEETPYLVKIPVPAERITLGDFKSVLQRPAGAKYFFKSMDQDFGPNVSGSHENLDPETETESVVSLRRERPRRRDSSEHGAGGHRPSGPSRLERHLAGYESSSTLMTSELESTSLGDSDEDDTMSRFSSSTEQSNASRLLKRHRRRRKQRPPRMERTSSFSSVTDSTMSLNIITVTLNMEKYNFLGISIVGQSNERGDGGIYIGSIMKGGAVAADGRIEPGDMLLQVNDMNFENMSNDDAVRVLRDIVHKPGPIVLTVAKCWDPSPQAYFTLPRNEPIQPIDPAAWVSHSAALTGTFPAYPGSSSMSTITSGSSLPDGCEGRGLSIHMDMASVTKAMAAPESGLEVRDRMWLKITIPNAFLGSDVVDWLYHHVEGFPERREARKYASGLLKAGLIRHTVNKITFSEQCYYVFGDLSGGCESYLVNLSLNDNDGSSGASDQDTLAPLPGATPWPLLPTFSYQYPAPHPYSPQPPPYHELSSYTYGGGSASSQHSEGSRSSGSTRSDGGAGRTGRPEERAPESKSGSGSESEPSSRGGSLRRGGESSGTGDMGPPPSRGSTGGTPNLRAHPGLHTYGPPPGMALPYNPMMVVMMPPPPPPVPPAVQPPGAPPVRDLGSVPPELTASRQSFHMAMGNPSEFFVDVM</sequence>
<name>A0A8D2HY27_UROPR</name>
<evidence type="ECO:0000259" key="8">
    <source>
        <dbReference type="PROSITE" id="PS50106"/>
    </source>
</evidence>
<dbReference type="InterPro" id="IPR008339">
    <property type="entry name" value="Dishevelled_fam"/>
</dbReference>
<evidence type="ECO:0000256" key="5">
    <source>
        <dbReference type="ARBA" id="ARBA00022687"/>
    </source>
</evidence>
<dbReference type="PRINTS" id="PR01760">
    <property type="entry name" value="DISHEVELLED"/>
</dbReference>
<organism evidence="11 12">
    <name type="scientific">Urocitellus parryii</name>
    <name type="common">Arctic ground squirrel</name>
    <name type="synonym">Spermophilus parryii</name>
    <dbReference type="NCBI Taxonomy" id="9999"/>
    <lineage>
        <taxon>Eukaryota</taxon>
        <taxon>Metazoa</taxon>
        <taxon>Chordata</taxon>
        <taxon>Craniata</taxon>
        <taxon>Vertebrata</taxon>
        <taxon>Euteleostomi</taxon>
        <taxon>Mammalia</taxon>
        <taxon>Eutheria</taxon>
        <taxon>Euarchontoglires</taxon>
        <taxon>Glires</taxon>
        <taxon>Rodentia</taxon>
        <taxon>Sciuromorpha</taxon>
        <taxon>Sciuridae</taxon>
        <taxon>Xerinae</taxon>
        <taxon>Marmotini</taxon>
        <taxon>Urocitellus</taxon>
    </lineage>
</organism>
<dbReference type="GO" id="GO:0035556">
    <property type="term" value="P:intracellular signal transduction"/>
    <property type="evidence" value="ECO:0007669"/>
    <property type="project" value="InterPro"/>
</dbReference>
<dbReference type="SMART" id="SM00228">
    <property type="entry name" value="PDZ"/>
    <property type="match status" value="1"/>
</dbReference>
<dbReference type="GeneID" id="113184004"/>
<keyword evidence="5 6" id="KW-0879">Wnt signaling pathway</keyword>
<feature type="compositionally biased region" description="Basic residues" evidence="7">
    <location>
        <begin position="160"/>
        <end position="172"/>
    </location>
</feature>
<reference evidence="11" key="2">
    <citation type="submission" date="2025-09" db="UniProtKB">
        <authorList>
            <consortium name="Ensembl"/>
        </authorList>
    </citation>
    <scope>IDENTIFICATION</scope>
</reference>
<dbReference type="GO" id="GO:0005829">
    <property type="term" value="C:cytosol"/>
    <property type="evidence" value="ECO:0007669"/>
    <property type="project" value="TreeGrafter"/>
</dbReference>
<dbReference type="PANTHER" id="PTHR10878:SF8">
    <property type="entry name" value="SEGMENT POLARITY PROTEIN DISHEVELLED HOMOLOG DVL-2"/>
    <property type="match status" value="1"/>
</dbReference>
<feature type="region of interest" description="Disordered" evidence="7">
    <location>
        <begin position="486"/>
        <end position="595"/>
    </location>
</feature>
<proteinExistence type="inferred from homology"/>
<evidence type="ECO:0000256" key="4">
    <source>
        <dbReference type="ARBA" id="ARBA00022490"/>
    </source>
</evidence>
<dbReference type="Pfam" id="PF00595">
    <property type="entry name" value="PDZ"/>
    <property type="match status" value="1"/>
</dbReference>
<dbReference type="CDD" id="cd04438">
    <property type="entry name" value="DEP_dishevelled"/>
    <property type="match status" value="1"/>
</dbReference>
<dbReference type="Ensembl" id="ENSUPAT00010020478.1">
    <property type="protein sequence ID" value="ENSUPAP00010017978.1"/>
    <property type="gene ID" value="ENSUPAG00010014286.1"/>
</dbReference>
<comment type="subcellular location">
    <subcellularLocation>
        <location evidence="1">Cytoplasm</location>
    </subcellularLocation>
</comment>
<dbReference type="CDD" id="cd06717">
    <property type="entry name" value="PDZ_Dishevelled-like"/>
    <property type="match status" value="1"/>
</dbReference>
<protein>
    <submittedName>
        <fullName evidence="11">Dishevelled segment polarity protein 2</fullName>
    </submittedName>
</protein>
<dbReference type="Gene3D" id="2.40.240.130">
    <property type="match status" value="1"/>
</dbReference>
<gene>
    <name evidence="11" type="primary">DVL2</name>
</gene>
<keyword evidence="12" id="KW-1185">Reference proteome</keyword>
<dbReference type="Gene3D" id="1.10.10.10">
    <property type="entry name" value="Winged helix-like DNA-binding domain superfamily/Winged helix DNA-binding domain"/>
    <property type="match status" value="1"/>
</dbReference>
<dbReference type="InterPro" id="IPR008341">
    <property type="entry name" value="DVL2"/>
</dbReference>
<dbReference type="InterPro" id="IPR036034">
    <property type="entry name" value="PDZ_sf"/>
</dbReference>
<dbReference type="Pfam" id="PF02377">
    <property type="entry name" value="Dishevelled"/>
    <property type="match status" value="1"/>
</dbReference>
<feature type="domain" description="DIX" evidence="10">
    <location>
        <begin position="11"/>
        <end position="93"/>
    </location>
</feature>
<feature type="compositionally biased region" description="Low complexity" evidence="7">
    <location>
        <begin position="121"/>
        <end position="136"/>
    </location>
</feature>
<evidence type="ECO:0000256" key="2">
    <source>
        <dbReference type="ARBA" id="ARBA00008735"/>
    </source>
</evidence>
<evidence type="ECO:0000256" key="1">
    <source>
        <dbReference type="ARBA" id="ARBA00004496"/>
    </source>
</evidence>
<dbReference type="GO" id="GO:0060070">
    <property type="term" value="P:canonical Wnt signaling pathway"/>
    <property type="evidence" value="ECO:0007669"/>
    <property type="project" value="TreeGrafter"/>
</dbReference>
<dbReference type="InterPro" id="IPR024580">
    <property type="entry name" value="Dishevelled_C-dom"/>
</dbReference>
<feature type="compositionally biased region" description="Pro residues" evidence="7">
    <location>
        <begin position="486"/>
        <end position="496"/>
    </location>
</feature>
<feature type="domain" description="DEP" evidence="9">
    <location>
        <begin position="361"/>
        <end position="435"/>
    </location>
</feature>
<dbReference type="Proteomes" id="UP000694417">
    <property type="component" value="Unplaced"/>
</dbReference>
<dbReference type="SUPFAM" id="SSF46785">
    <property type="entry name" value="Winged helix' DNA-binding domain"/>
    <property type="match status" value="1"/>
</dbReference>
<evidence type="ECO:0000313" key="11">
    <source>
        <dbReference type="Ensembl" id="ENSUPAP00010017978.1"/>
    </source>
</evidence>
<evidence type="ECO:0000259" key="9">
    <source>
        <dbReference type="PROSITE" id="PS50186"/>
    </source>
</evidence>
<dbReference type="Pfam" id="PF00610">
    <property type="entry name" value="DEP"/>
    <property type="match status" value="1"/>
</dbReference>